<feature type="chain" id="PRO_5046105931" evidence="2">
    <location>
        <begin position="21"/>
        <end position="183"/>
    </location>
</feature>
<evidence type="ECO:0000313" key="4">
    <source>
        <dbReference type="Proteomes" id="UP001396334"/>
    </source>
</evidence>
<evidence type="ECO:0000256" key="2">
    <source>
        <dbReference type="SAM" id="SignalP"/>
    </source>
</evidence>
<dbReference type="Proteomes" id="UP001396334">
    <property type="component" value="Unassembled WGS sequence"/>
</dbReference>
<keyword evidence="2" id="KW-0732">Signal</keyword>
<reference evidence="3 4" key="1">
    <citation type="journal article" date="2024" name="G3 (Bethesda)">
        <title>Genome assembly of Hibiscus sabdariffa L. provides insights into metabolisms of medicinal natural products.</title>
        <authorList>
            <person name="Kim T."/>
        </authorList>
    </citation>
    <scope>NUCLEOTIDE SEQUENCE [LARGE SCALE GENOMIC DNA]</scope>
    <source>
        <strain evidence="3">TK-2024</strain>
        <tissue evidence="3">Old leaves</tissue>
    </source>
</reference>
<keyword evidence="4" id="KW-1185">Reference proteome</keyword>
<name>A0ABR2SUA9_9ROSI</name>
<comment type="caution">
    <text evidence="3">The sequence shown here is derived from an EMBL/GenBank/DDBJ whole genome shotgun (WGS) entry which is preliminary data.</text>
</comment>
<evidence type="ECO:0000313" key="3">
    <source>
        <dbReference type="EMBL" id="KAK9028842.1"/>
    </source>
</evidence>
<feature type="region of interest" description="Disordered" evidence="1">
    <location>
        <begin position="125"/>
        <end position="183"/>
    </location>
</feature>
<gene>
    <name evidence="3" type="ORF">V6N11_025979</name>
</gene>
<feature type="signal peptide" evidence="2">
    <location>
        <begin position="1"/>
        <end position="20"/>
    </location>
</feature>
<evidence type="ECO:0000256" key="1">
    <source>
        <dbReference type="SAM" id="MobiDB-lite"/>
    </source>
</evidence>
<feature type="compositionally biased region" description="Basic and acidic residues" evidence="1">
    <location>
        <begin position="164"/>
        <end position="176"/>
    </location>
</feature>
<protein>
    <submittedName>
        <fullName evidence="3">Uncharacterized protein</fullName>
    </submittedName>
</protein>
<sequence>MANIGLVVVFSLGLILSVAGDDSQNNDFADEVLSSAGDEAETVKGSFGQLFSPELDKVTTEFKGAALGIGTSGRDASNMVKEEATSLVHKAFGPTAAPLGSSVRIGGSSSWGHWVADKLKSIGLFSSRKPPETAPTPTPTPAPAPAPGPAFVRLLGPEPDPEPEPEHEHEHEHELETETQLVD</sequence>
<accession>A0ABR2SUA9</accession>
<proteinExistence type="predicted"/>
<feature type="compositionally biased region" description="Pro residues" evidence="1">
    <location>
        <begin position="132"/>
        <end position="148"/>
    </location>
</feature>
<dbReference type="EMBL" id="JBBPBN010000011">
    <property type="protein sequence ID" value="KAK9028842.1"/>
    <property type="molecule type" value="Genomic_DNA"/>
</dbReference>
<organism evidence="3 4">
    <name type="scientific">Hibiscus sabdariffa</name>
    <name type="common">roselle</name>
    <dbReference type="NCBI Taxonomy" id="183260"/>
    <lineage>
        <taxon>Eukaryota</taxon>
        <taxon>Viridiplantae</taxon>
        <taxon>Streptophyta</taxon>
        <taxon>Embryophyta</taxon>
        <taxon>Tracheophyta</taxon>
        <taxon>Spermatophyta</taxon>
        <taxon>Magnoliopsida</taxon>
        <taxon>eudicotyledons</taxon>
        <taxon>Gunneridae</taxon>
        <taxon>Pentapetalae</taxon>
        <taxon>rosids</taxon>
        <taxon>malvids</taxon>
        <taxon>Malvales</taxon>
        <taxon>Malvaceae</taxon>
        <taxon>Malvoideae</taxon>
        <taxon>Hibiscus</taxon>
    </lineage>
</organism>